<gene>
    <name evidence="2" type="ORF">JDN41_16795</name>
</gene>
<keyword evidence="1" id="KW-1133">Transmembrane helix</keyword>
<accession>A0A8I1GIM2</accession>
<feature type="non-terminal residue" evidence="2">
    <location>
        <position position="392"/>
    </location>
</feature>
<keyword evidence="1" id="KW-0812">Transmembrane</keyword>
<dbReference type="Proteomes" id="UP000623250">
    <property type="component" value="Unassembled WGS sequence"/>
</dbReference>
<proteinExistence type="predicted"/>
<name>A0A8I1GIM2_9HYPH</name>
<sequence>MQAKRTVRHSRCTIPDLWMRLLRSPSSSGNPKRWRCHCLGASAIRVVLVVFGLAGFAVPVLALSFDKIAFISSTLGDVSNRVCVGGYTSTKQADIGCPAYGPYLTSGGLLGVGTSSPTATLQVSGSFIVSTSAQPVTLPTLYVGTSGVYLPRVGVGTSSPQNAFVVSNGGQEGIEFSPRTLPNINDIISVNRVDSTWMTLRYRALEHLFIANNYEIMRITASGNVGIGTATPTTALEVSGTVNATRFVGDGSGLTGLAASGDRITSGTTAVTVNSATSTISFTTNGSVANYLDSSGRLVTTGISVTTNQLSATTGYFSGNVGVSGALNLDGGMPTINMGRGWHNYIQATATGGNLVLGTTAGSMLYLWSNGNVGINTGSLSPTAKLERVHST</sequence>
<reference evidence="2 3" key="1">
    <citation type="submission" date="2020-12" db="EMBL/GenBank/DDBJ databases">
        <title>Revised draft genomes of Rhodomicrobium vannielii ATCC 17100 and Rhodomicrobium udaipurense JA643.</title>
        <authorList>
            <person name="Conners E.M."/>
            <person name="Davenport E.J."/>
            <person name="Bose A."/>
        </authorList>
    </citation>
    <scope>NUCLEOTIDE SEQUENCE [LARGE SCALE GENOMIC DNA]</scope>
    <source>
        <strain evidence="2 3">JA643</strain>
    </source>
</reference>
<protein>
    <submittedName>
        <fullName evidence="2">Uncharacterized protein</fullName>
    </submittedName>
</protein>
<dbReference type="EMBL" id="JAEMUK010000091">
    <property type="protein sequence ID" value="MBJ7545211.1"/>
    <property type="molecule type" value="Genomic_DNA"/>
</dbReference>
<keyword evidence="1" id="KW-0472">Membrane</keyword>
<comment type="caution">
    <text evidence="2">The sequence shown here is derived from an EMBL/GenBank/DDBJ whole genome shotgun (WGS) entry which is preliminary data.</text>
</comment>
<dbReference type="AlphaFoldDB" id="A0A8I1GIM2"/>
<keyword evidence="3" id="KW-1185">Reference proteome</keyword>
<feature type="transmembrane region" description="Helical" evidence="1">
    <location>
        <begin position="42"/>
        <end position="65"/>
    </location>
</feature>
<organism evidence="2 3">
    <name type="scientific">Rhodomicrobium udaipurense</name>
    <dbReference type="NCBI Taxonomy" id="1202716"/>
    <lineage>
        <taxon>Bacteria</taxon>
        <taxon>Pseudomonadati</taxon>
        <taxon>Pseudomonadota</taxon>
        <taxon>Alphaproteobacteria</taxon>
        <taxon>Hyphomicrobiales</taxon>
        <taxon>Hyphomicrobiaceae</taxon>
        <taxon>Rhodomicrobium</taxon>
    </lineage>
</organism>
<evidence type="ECO:0000313" key="2">
    <source>
        <dbReference type="EMBL" id="MBJ7545211.1"/>
    </source>
</evidence>
<evidence type="ECO:0000256" key="1">
    <source>
        <dbReference type="SAM" id="Phobius"/>
    </source>
</evidence>
<evidence type="ECO:0000313" key="3">
    <source>
        <dbReference type="Proteomes" id="UP000623250"/>
    </source>
</evidence>